<evidence type="ECO:0000313" key="1">
    <source>
        <dbReference type="EMBL" id="TKI57803.1"/>
    </source>
</evidence>
<dbReference type="OrthoDB" id="3806873at2"/>
<dbReference type="AlphaFoldDB" id="A0A4V5TJ35"/>
<proteinExistence type="predicted"/>
<gene>
    <name evidence="1" type="ORF">E8L90_21530</name>
</gene>
<protein>
    <submittedName>
        <fullName evidence="1">Uncharacterized protein</fullName>
    </submittedName>
</protein>
<keyword evidence="2" id="KW-1185">Reference proteome</keyword>
<evidence type="ECO:0000313" key="2">
    <source>
        <dbReference type="Proteomes" id="UP000307841"/>
    </source>
</evidence>
<reference evidence="1 2" key="1">
    <citation type="submission" date="2019-04" db="EMBL/GenBank/DDBJ databases">
        <title>Whole genome sequencing of Brevibacillus sp. TGS2-1.</title>
        <authorList>
            <person name="Choi A."/>
        </authorList>
    </citation>
    <scope>NUCLEOTIDE SEQUENCE [LARGE SCALE GENOMIC DNA]</scope>
    <source>
        <strain evidence="1 2">TGS2-1</strain>
    </source>
</reference>
<organism evidence="1 2">
    <name type="scientific">Brevibacillus antibioticus</name>
    <dbReference type="NCBI Taxonomy" id="2570228"/>
    <lineage>
        <taxon>Bacteria</taxon>
        <taxon>Bacillati</taxon>
        <taxon>Bacillota</taxon>
        <taxon>Bacilli</taxon>
        <taxon>Bacillales</taxon>
        <taxon>Paenibacillaceae</taxon>
        <taxon>Brevibacillus</taxon>
    </lineage>
</organism>
<accession>A0A4V5TJ35</accession>
<name>A0A4V5TJ35_9BACL</name>
<dbReference type="RefSeq" id="WP_137031325.1">
    <property type="nucleotide sequence ID" value="NZ_SZNK01000001.1"/>
</dbReference>
<sequence>MPQPRRDKKAGDRVWPRMHEHIVEMTAAYPVTLATFALKSGLEEFKSMAQQALGVDKNGIGISS</sequence>
<comment type="caution">
    <text evidence="1">The sequence shown here is derived from an EMBL/GenBank/DDBJ whole genome shotgun (WGS) entry which is preliminary data.</text>
</comment>
<dbReference type="Proteomes" id="UP000307841">
    <property type="component" value="Unassembled WGS sequence"/>
</dbReference>
<dbReference type="EMBL" id="SZNK01000001">
    <property type="protein sequence ID" value="TKI57803.1"/>
    <property type="molecule type" value="Genomic_DNA"/>
</dbReference>